<keyword evidence="3" id="KW-0238">DNA-binding</keyword>
<dbReference type="Pfam" id="PF00126">
    <property type="entry name" value="HTH_1"/>
    <property type="match status" value="1"/>
</dbReference>
<evidence type="ECO:0000256" key="5">
    <source>
        <dbReference type="ARBA" id="ARBA00023163"/>
    </source>
</evidence>
<keyword evidence="2" id="KW-0805">Transcription regulation</keyword>
<name>I0W685_RHOOP</name>
<protein>
    <submittedName>
        <fullName evidence="7">LysR family transcriptional regulator</fullName>
    </submittedName>
</protein>
<dbReference type="Pfam" id="PF03466">
    <property type="entry name" value="LysR_substrate"/>
    <property type="match status" value="1"/>
</dbReference>
<dbReference type="InterPro" id="IPR005119">
    <property type="entry name" value="LysR_subst-bd"/>
</dbReference>
<dbReference type="InterPro" id="IPR000847">
    <property type="entry name" value="LysR_HTH_N"/>
</dbReference>
<dbReference type="SUPFAM" id="SSF46785">
    <property type="entry name" value="Winged helix' DNA-binding domain"/>
    <property type="match status" value="1"/>
</dbReference>
<dbReference type="PROSITE" id="PS50931">
    <property type="entry name" value="HTH_LYSR"/>
    <property type="match status" value="1"/>
</dbReference>
<dbReference type="Gene3D" id="3.40.190.10">
    <property type="entry name" value="Periplasmic binding protein-like II"/>
    <property type="match status" value="2"/>
</dbReference>
<evidence type="ECO:0000313" key="8">
    <source>
        <dbReference type="Proteomes" id="UP000006447"/>
    </source>
</evidence>
<dbReference type="FunFam" id="1.10.10.10:FF:000001">
    <property type="entry name" value="LysR family transcriptional regulator"/>
    <property type="match status" value="1"/>
</dbReference>
<dbReference type="PANTHER" id="PTHR30346">
    <property type="entry name" value="TRANSCRIPTIONAL DUAL REGULATOR HCAR-RELATED"/>
    <property type="match status" value="1"/>
</dbReference>
<dbReference type="EMBL" id="AJJH01000178">
    <property type="protein sequence ID" value="EID71901.1"/>
    <property type="molecule type" value="Genomic_DNA"/>
</dbReference>
<accession>I0W685</accession>
<dbReference type="GO" id="GO:0003700">
    <property type="term" value="F:DNA-binding transcription factor activity"/>
    <property type="evidence" value="ECO:0007669"/>
    <property type="project" value="InterPro"/>
</dbReference>
<comment type="similarity">
    <text evidence="1">Belongs to the LysR transcriptional regulatory family.</text>
</comment>
<organism evidence="7 8">
    <name type="scientific">Rhodococcus opacus RKJ300 = JCM 13270</name>
    <dbReference type="NCBI Taxonomy" id="1165867"/>
    <lineage>
        <taxon>Bacteria</taxon>
        <taxon>Bacillati</taxon>
        <taxon>Actinomycetota</taxon>
        <taxon>Actinomycetes</taxon>
        <taxon>Mycobacteriales</taxon>
        <taxon>Nocardiaceae</taxon>
        <taxon>Rhodococcus</taxon>
    </lineage>
</organism>
<evidence type="ECO:0000256" key="2">
    <source>
        <dbReference type="ARBA" id="ARBA00023015"/>
    </source>
</evidence>
<comment type="caution">
    <text evidence="7">The sequence shown here is derived from an EMBL/GenBank/DDBJ whole genome shotgun (WGS) entry which is preliminary data.</text>
</comment>
<proteinExistence type="inferred from homology"/>
<dbReference type="SUPFAM" id="SSF53850">
    <property type="entry name" value="Periplasmic binding protein-like II"/>
    <property type="match status" value="1"/>
</dbReference>
<evidence type="ECO:0000256" key="1">
    <source>
        <dbReference type="ARBA" id="ARBA00009437"/>
    </source>
</evidence>
<evidence type="ECO:0000256" key="4">
    <source>
        <dbReference type="ARBA" id="ARBA00023159"/>
    </source>
</evidence>
<dbReference type="InterPro" id="IPR036390">
    <property type="entry name" value="WH_DNA-bd_sf"/>
</dbReference>
<evidence type="ECO:0000313" key="7">
    <source>
        <dbReference type="EMBL" id="EID71901.1"/>
    </source>
</evidence>
<gene>
    <name evidence="7" type="ORF">W59_39409</name>
</gene>
<dbReference type="PANTHER" id="PTHR30346:SF0">
    <property type="entry name" value="HCA OPERON TRANSCRIPTIONAL ACTIVATOR HCAR"/>
    <property type="match status" value="1"/>
</dbReference>
<dbReference type="GO" id="GO:0032993">
    <property type="term" value="C:protein-DNA complex"/>
    <property type="evidence" value="ECO:0007669"/>
    <property type="project" value="TreeGrafter"/>
</dbReference>
<dbReference type="InterPro" id="IPR036388">
    <property type="entry name" value="WH-like_DNA-bd_sf"/>
</dbReference>
<evidence type="ECO:0000256" key="3">
    <source>
        <dbReference type="ARBA" id="ARBA00023125"/>
    </source>
</evidence>
<dbReference type="PRINTS" id="PR00039">
    <property type="entry name" value="HTHLYSR"/>
</dbReference>
<evidence type="ECO:0000259" key="6">
    <source>
        <dbReference type="PROSITE" id="PS50931"/>
    </source>
</evidence>
<reference evidence="7 8" key="1">
    <citation type="journal article" date="2012" name="J. Bacteriol.">
        <title>Draft genome sequence of the nitrophenol-degrading actinomycete Rhodococcus imtechensis RKJ300.</title>
        <authorList>
            <person name="Vikram S."/>
            <person name="Kumar S."/>
            <person name="Subramanian S."/>
            <person name="Raghava G.P."/>
        </authorList>
    </citation>
    <scope>NUCLEOTIDE SEQUENCE [LARGE SCALE GENOMIC DNA]</scope>
    <source>
        <strain evidence="7 8">RKJ300</strain>
    </source>
</reference>
<dbReference type="Gene3D" id="1.10.10.10">
    <property type="entry name" value="Winged helix-like DNA-binding domain superfamily/Winged helix DNA-binding domain"/>
    <property type="match status" value="1"/>
</dbReference>
<keyword evidence="5" id="KW-0804">Transcription</keyword>
<dbReference type="GO" id="GO:0003677">
    <property type="term" value="F:DNA binding"/>
    <property type="evidence" value="ECO:0007669"/>
    <property type="project" value="UniProtKB-KW"/>
</dbReference>
<dbReference type="AlphaFoldDB" id="I0W685"/>
<feature type="domain" description="HTH lysR-type" evidence="6">
    <location>
        <begin position="4"/>
        <end position="61"/>
    </location>
</feature>
<dbReference type="Proteomes" id="UP000006447">
    <property type="component" value="Unassembled WGS sequence"/>
</dbReference>
<dbReference type="CDD" id="cd08414">
    <property type="entry name" value="PBP2_LTTR_aromatics_like"/>
    <property type="match status" value="1"/>
</dbReference>
<keyword evidence="4" id="KW-0010">Activator</keyword>
<sequence length="298" mass="33116">MVELNLRQVSYLISVIDAGHFGRAADKLFISPPALTQQIRSLERKVGVELVDRSAHPLKPTLAGERFLREARAAVAAAERALEAVRQEQAHLRIGFMTAAIGIHTQALFDHLRQEHPRWSIELVELAWSEQASAVRRGAVDAAVVRLPMADDRGLRFDVLYEKSRVVALPATHRLAHRQSVSVNELDDDPHVTDPDADHEWVRWWACDPRPSGRQVTYGPSVRTIGELLEVVASGEAIAITSALVQNTHRHPQVTFVRVHDVAPSPVCLCTREEDTSIKTETVRKAVRYALTDSGPLA</sequence>
<dbReference type="PATRIC" id="fig|1165867.3.peg.8082"/>